<proteinExistence type="predicted"/>
<dbReference type="Proteomes" id="UP001237152">
    <property type="component" value="Segment"/>
</dbReference>
<gene>
    <name evidence="3" type="ORF">pclt_cds_565</name>
</gene>
<name>A0A4D6EI47_9VIRU</name>
<evidence type="ECO:0000256" key="2">
    <source>
        <dbReference type="SAM" id="Phobius"/>
    </source>
</evidence>
<organism evidence="3 4">
    <name type="scientific">Pandoravirus celtis</name>
    <dbReference type="NCBI Taxonomy" id="2568002"/>
    <lineage>
        <taxon>Viruses</taxon>
        <taxon>Pandoravirus</taxon>
    </lineage>
</organism>
<keyword evidence="2" id="KW-1133">Transmembrane helix</keyword>
<sequence length="426" mass="44673">MRSRPKQRGTRCIATPAGDNRQRQQTKREVTPASTGAIILQEKGHNEKRKEIKRGKKKETAAPVEGMATPAGAQPTAIEALVQQQLAAAEPRPRRWPVVLAVAVVLALVAFAVWWFVFRTRPPPTNPTNPDNCQPPCAGTQVCVNGQCKDSTLSCTSDSQCGTCMTCVAGKCTPKASCCGGVTCGAGQTCDTKTNTCVYLAGYCSADHPCPTGSACDLAKNACIAQPPYGPDSGKGCVAGFGAWIWELDQQTNSGAWRCRCANDIIYSSRNECSPLASATLCAAENLDPNAVTPASSVPAFAAYGWGNQPVVINKTTAGAAVPSPLTGPCPCRPGWAGGSCTEDRTCNGRGTWNETTGQCVCNQEFSGFQTCQDDIYCTSWTPPNCATRCAPTGAQCASPALPCCDPNARCGGNPNARGYCLPPPS</sequence>
<dbReference type="Pfam" id="PF19232">
    <property type="entry name" value="DUF5885"/>
    <property type="match status" value="1"/>
</dbReference>
<reference evidence="3" key="1">
    <citation type="journal article" date="2019" name="Front. Microbiol.">
        <title>Pandoravirus Celtis Illustrates the Microevolution Processes at Work in the Giant Pandoraviridae Genomes.</title>
        <authorList>
            <person name="Legendre M."/>
            <person name="Alempic J.M."/>
            <person name="Philippe N."/>
            <person name="Lartigue A."/>
            <person name="Jeudy S."/>
            <person name="Poirot O."/>
            <person name="Ta N.T."/>
            <person name="Nin S."/>
            <person name="Coute Y."/>
            <person name="Abergel C."/>
            <person name="Claverie J.M."/>
        </authorList>
    </citation>
    <scope>NUCLEOTIDE SEQUENCE</scope>
</reference>
<protein>
    <submittedName>
        <fullName evidence="3">Uncharacterized protein</fullName>
    </submittedName>
</protein>
<feature type="compositionally biased region" description="Basic and acidic residues" evidence="1">
    <location>
        <begin position="20"/>
        <end position="30"/>
    </location>
</feature>
<dbReference type="EMBL" id="MK174290">
    <property type="protein sequence ID" value="QBZ81158.1"/>
    <property type="molecule type" value="Genomic_DNA"/>
</dbReference>
<keyword evidence="2" id="KW-0472">Membrane</keyword>
<evidence type="ECO:0000313" key="3">
    <source>
        <dbReference type="EMBL" id="QBZ81158.1"/>
    </source>
</evidence>
<keyword evidence="2" id="KW-0812">Transmembrane</keyword>
<evidence type="ECO:0000256" key="1">
    <source>
        <dbReference type="SAM" id="MobiDB-lite"/>
    </source>
</evidence>
<dbReference type="InterPro" id="IPR045367">
    <property type="entry name" value="DUF5885"/>
</dbReference>
<evidence type="ECO:0000313" key="4">
    <source>
        <dbReference type="Proteomes" id="UP001237152"/>
    </source>
</evidence>
<accession>A0A4D6EI47</accession>
<feature type="region of interest" description="Disordered" evidence="1">
    <location>
        <begin position="1"/>
        <end position="72"/>
    </location>
</feature>
<feature type="transmembrane region" description="Helical" evidence="2">
    <location>
        <begin position="98"/>
        <end position="117"/>
    </location>
</feature>